<sequence length="132" mass="13896">MIVDTSAIVAILTGEEGAEALSSALLDAGGAQISAATLVELFAVVDSRSAPEQRRRVDALLAAYRITVTPFTAEHAAVAREAYRDFGRGSGHPARLDLGDCYSYALAAVAKEPILFVGDDFTRTDLRSALAP</sequence>
<keyword evidence="4 8" id="KW-0479">Metal-binding</keyword>
<evidence type="ECO:0000256" key="8">
    <source>
        <dbReference type="HAMAP-Rule" id="MF_00265"/>
    </source>
</evidence>
<evidence type="ECO:0000313" key="10">
    <source>
        <dbReference type="EMBL" id="PJJ77895.1"/>
    </source>
</evidence>
<protein>
    <recommendedName>
        <fullName evidence="8">Ribonuclease VapC</fullName>
        <shortName evidence="8">RNase VapC</shortName>
        <ecNumber evidence="8">3.1.-.-</ecNumber>
    </recommendedName>
    <alternativeName>
        <fullName evidence="8">Toxin VapC</fullName>
    </alternativeName>
</protein>
<evidence type="ECO:0000256" key="7">
    <source>
        <dbReference type="ARBA" id="ARBA00038093"/>
    </source>
</evidence>
<evidence type="ECO:0000256" key="6">
    <source>
        <dbReference type="ARBA" id="ARBA00022842"/>
    </source>
</evidence>
<keyword evidence="5 8" id="KW-0378">Hydrolase</keyword>
<feature type="binding site" evidence="8">
    <location>
        <position position="100"/>
    </location>
    <ligand>
        <name>Mg(2+)</name>
        <dbReference type="ChEBI" id="CHEBI:18420"/>
    </ligand>
</feature>
<dbReference type="EC" id="3.1.-.-" evidence="8"/>
<dbReference type="Gene3D" id="3.40.50.1010">
    <property type="entry name" value="5'-nuclease"/>
    <property type="match status" value="1"/>
</dbReference>
<dbReference type="SUPFAM" id="SSF88723">
    <property type="entry name" value="PIN domain-like"/>
    <property type="match status" value="1"/>
</dbReference>
<name>A0A2M9D1D3_9CELL</name>
<gene>
    <name evidence="8" type="primary">vapC</name>
    <name evidence="10" type="ORF">CLV28_1121</name>
</gene>
<keyword evidence="2 8" id="KW-1277">Toxin-antitoxin system</keyword>
<keyword evidence="3 8" id="KW-0540">Nuclease</keyword>
<accession>A0A2M9D1D3</accession>
<dbReference type="PANTHER" id="PTHR33653:SF1">
    <property type="entry name" value="RIBONUCLEASE VAPC2"/>
    <property type="match status" value="1"/>
</dbReference>
<evidence type="ECO:0000313" key="11">
    <source>
        <dbReference type="Proteomes" id="UP000231693"/>
    </source>
</evidence>
<dbReference type="GO" id="GO:0004540">
    <property type="term" value="F:RNA nuclease activity"/>
    <property type="evidence" value="ECO:0007669"/>
    <property type="project" value="InterPro"/>
</dbReference>
<dbReference type="EMBL" id="PGFE01000001">
    <property type="protein sequence ID" value="PJJ77895.1"/>
    <property type="molecule type" value="Genomic_DNA"/>
</dbReference>
<dbReference type="HAMAP" id="MF_00265">
    <property type="entry name" value="VapC_Nob1"/>
    <property type="match status" value="1"/>
</dbReference>
<evidence type="ECO:0000259" key="9">
    <source>
        <dbReference type="Pfam" id="PF01850"/>
    </source>
</evidence>
<reference evidence="10 11" key="1">
    <citation type="submission" date="2017-11" db="EMBL/GenBank/DDBJ databases">
        <title>Genomic Encyclopedia of Archaeal and Bacterial Type Strains, Phase II (KMG-II): From Individual Species to Whole Genera.</title>
        <authorList>
            <person name="Goeker M."/>
        </authorList>
    </citation>
    <scope>NUCLEOTIDE SEQUENCE [LARGE SCALE GENOMIC DNA]</scope>
    <source>
        <strain evidence="10 11">DSM 25478</strain>
    </source>
</reference>
<evidence type="ECO:0000256" key="1">
    <source>
        <dbReference type="ARBA" id="ARBA00001946"/>
    </source>
</evidence>
<dbReference type="InterPro" id="IPR029060">
    <property type="entry name" value="PIN-like_dom_sf"/>
</dbReference>
<dbReference type="Proteomes" id="UP000231693">
    <property type="component" value="Unassembled WGS sequence"/>
</dbReference>
<comment type="function">
    <text evidence="8">Toxic component of a toxin-antitoxin (TA) system. An RNase.</text>
</comment>
<evidence type="ECO:0000256" key="4">
    <source>
        <dbReference type="ARBA" id="ARBA00022723"/>
    </source>
</evidence>
<evidence type="ECO:0000256" key="5">
    <source>
        <dbReference type="ARBA" id="ARBA00022801"/>
    </source>
</evidence>
<dbReference type="GO" id="GO:0090729">
    <property type="term" value="F:toxin activity"/>
    <property type="evidence" value="ECO:0007669"/>
    <property type="project" value="UniProtKB-KW"/>
</dbReference>
<comment type="cofactor">
    <cofactor evidence="1 8">
        <name>Mg(2+)</name>
        <dbReference type="ChEBI" id="CHEBI:18420"/>
    </cofactor>
</comment>
<dbReference type="OrthoDB" id="32625at2"/>
<dbReference type="PANTHER" id="PTHR33653">
    <property type="entry name" value="RIBONUCLEASE VAPC2"/>
    <property type="match status" value="1"/>
</dbReference>
<keyword evidence="6 8" id="KW-0460">Magnesium</keyword>
<comment type="similarity">
    <text evidence="7 8">Belongs to the PINc/VapC protein family.</text>
</comment>
<dbReference type="InterPro" id="IPR022907">
    <property type="entry name" value="VapC_family"/>
</dbReference>
<dbReference type="GO" id="GO:0016787">
    <property type="term" value="F:hydrolase activity"/>
    <property type="evidence" value="ECO:0007669"/>
    <property type="project" value="UniProtKB-KW"/>
</dbReference>
<proteinExistence type="inferred from homology"/>
<dbReference type="InterPro" id="IPR050556">
    <property type="entry name" value="Type_II_TA_system_RNase"/>
</dbReference>
<dbReference type="CDD" id="cd09871">
    <property type="entry name" value="PIN_MtVapC28-VapC30-like"/>
    <property type="match status" value="1"/>
</dbReference>
<evidence type="ECO:0000256" key="2">
    <source>
        <dbReference type="ARBA" id="ARBA00022649"/>
    </source>
</evidence>
<keyword evidence="11" id="KW-1185">Reference proteome</keyword>
<comment type="caution">
    <text evidence="10">The sequence shown here is derived from an EMBL/GenBank/DDBJ whole genome shotgun (WGS) entry which is preliminary data.</text>
</comment>
<keyword evidence="8" id="KW-0800">Toxin</keyword>
<feature type="binding site" evidence="8">
    <location>
        <position position="4"/>
    </location>
    <ligand>
        <name>Mg(2+)</name>
        <dbReference type="ChEBI" id="CHEBI:18420"/>
    </ligand>
</feature>
<dbReference type="GO" id="GO:0000287">
    <property type="term" value="F:magnesium ion binding"/>
    <property type="evidence" value="ECO:0007669"/>
    <property type="project" value="UniProtKB-UniRule"/>
</dbReference>
<dbReference type="InterPro" id="IPR002716">
    <property type="entry name" value="PIN_dom"/>
</dbReference>
<organism evidence="10 11">
    <name type="scientific">Sediminihabitans luteus</name>
    <dbReference type="NCBI Taxonomy" id="1138585"/>
    <lineage>
        <taxon>Bacteria</taxon>
        <taxon>Bacillati</taxon>
        <taxon>Actinomycetota</taxon>
        <taxon>Actinomycetes</taxon>
        <taxon>Micrococcales</taxon>
        <taxon>Cellulomonadaceae</taxon>
        <taxon>Sediminihabitans</taxon>
    </lineage>
</organism>
<dbReference type="RefSeq" id="WP_100422191.1">
    <property type="nucleotide sequence ID" value="NZ_BOOX01000010.1"/>
</dbReference>
<feature type="domain" description="PIN" evidence="9">
    <location>
        <begin position="1"/>
        <end position="125"/>
    </location>
</feature>
<dbReference type="AlphaFoldDB" id="A0A2M9D1D3"/>
<dbReference type="Pfam" id="PF01850">
    <property type="entry name" value="PIN"/>
    <property type="match status" value="1"/>
</dbReference>
<evidence type="ECO:0000256" key="3">
    <source>
        <dbReference type="ARBA" id="ARBA00022722"/>
    </source>
</evidence>